<accession>A0A1T4V2L6</accession>
<dbReference type="Pfam" id="PF02092">
    <property type="entry name" value="tRNA_synt_2f"/>
    <property type="match status" value="1"/>
</dbReference>
<evidence type="ECO:0000256" key="6">
    <source>
        <dbReference type="ARBA" id="ARBA00022741"/>
    </source>
</evidence>
<comment type="subunit">
    <text evidence="3 11">Tetramer of two alpha and two beta subunits.</text>
</comment>
<dbReference type="RefSeq" id="WP_078928189.1">
    <property type="nucleotide sequence ID" value="NZ_FUXX01000007.1"/>
</dbReference>
<keyword evidence="4 11" id="KW-0963">Cytoplasm</keyword>
<reference evidence="14" key="1">
    <citation type="submission" date="2017-02" db="EMBL/GenBank/DDBJ databases">
        <authorList>
            <person name="Varghese N."/>
            <person name="Submissions S."/>
        </authorList>
    </citation>
    <scope>NUCLEOTIDE SEQUENCE [LARGE SCALE GENOMIC DNA]</scope>
    <source>
        <strain evidence="14">DSM 3072</strain>
    </source>
</reference>
<evidence type="ECO:0000313" key="14">
    <source>
        <dbReference type="Proteomes" id="UP000242432"/>
    </source>
</evidence>
<keyword evidence="5 11" id="KW-0436">Ligase</keyword>
<dbReference type="GO" id="GO:0004820">
    <property type="term" value="F:glycine-tRNA ligase activity"/>
    <property type="evidence" value="ECO:0007669"/>
    <property type="project" value="UniProtKB-UniRule"/>
</dbReference>
<evidence type="ECO:0000256" key="7">
    <source>
        <dbReference type="ARBA" id="ARBA00022840"/>
    </source>
</evidence>
<evidence type="ECO:0000256" key="11">
    <source>
        <dbReference type="HAMAP-Rule" id="MF_00255"/>
    </source>
</evidence>
<dbReference type="PANTHER" id="PTHR30075">
    <property type="entry name" value="GLYCYL-TRNA SYNTHETASE"/>
    <property type="match status" value="1"/>
</dbReference>
<evidence type="ECO:0000256" key="2">
    <source>
        <dbReference type="ARBA" id="ARBA00008226"/>
    </source>
</evidence>
<evidence type="ECO:0000256" key="9">
    <source>
        <dbReference type="ARBA" id="ARBA00023146"/>
    </source>
</evidence>
<keyword evidence="6 11" id="KW-0547">Nucleotide-binding</keyword>
<dbReference type="GO" id="GO:0005524">
    <property type="term" value="F:ATP binding"/>
    <property type="evidence" value="ECO:0007669"/>
    <property type="project" value="UniProtKB-UniRule"/>
</dbReference>
<dbReference type="NCBIfam" id="TIGR00211">
    <property type="entry name" value="glyS"/>
    <property type="match status" value="1"/>
</dbReference>
<sequence>MTTNNLLLELGTEELPPKSLRTLAQSLHDSFVKQLKDQNLHFESSKWYATPRRLALFISALEEKQKDQEIEIKGPAVKAAFDANGNPTKAALGWASANGIKIEDAERLTTPKGEWLYIKTTKKGANTADIVPDLFKTALKSLPIPRLMHWGDKKEEFVRPVHTLCMLFGDTLIPGSILGVESSKEINGHRFLGSQKVVIKSADTYVEQLRTEGHVVADYDERKASIIKQVTDIANSVNGKADLDDSLVEEVTSIVEEPHIFKASFEERFLKVPAEALVYTMKGDQKYFPIYDKDNKLLPSFAFASNINPDDPTSLISGNERVVRPRLSDAEFFFQTDRKNSLESYFKKLENIVYQKDIGTLAFRSDCVEELAKYIANEINADASKAARAAHLAKCDLATTMVTEFTDTQGIMGMHYAELDNEDKDVSDAIFEQYLPRFAGDIIPTKPVQISVSLAEKIITLVGIFGINMLPKGDKDPFGLRRAAIGLIRIMIENNISINFYKLIEKACSILEAKLKSKETKENVINFVYNRLKAYYQDQGIEASIFLAVLSTNPEDILDFDNRVKAVKQFKSLPEAENLASAYKRINNILSKADNFDKNINESLLKEDAEIKLFNVLKTVEVKVSKLYSESNYTEALSALSELKDPVDNFFENVMVNAEDSKIKNNRLALLNNLHEIIAKTADISVLY</sequence>
<gene>
    <name evidence="11" type="primary">glyS</name>
    <name evidence="13" type="ORF">SAMN02745213_00622</name>
</gene>
<dbReference type="Proteomes" id="UP000242432">
    <property type="component" value="Unassembled WGS sequence"/>
</dbReference>
<comment type="catalytic activity">
    <reaction evidence="10 11">
        <text>tRNA(Gly) + glycine + ATP = glycyl-tRNA(Gly) + AMP + diphosphate</text>
        <dbReference type="Rhea" id="RHEA:16013"/>
        <dbReference type="Rhea" id="RHEA-COMP:9664"/>
        <dbReference type="Rhea" id="RHEA-COMP:9683"/>
        <dbReference type="ChEBI" id="CHEBI:30616"/>
        <dbReference type="ChEBI" id="CHEBI:33019"/>
        <dbReference type="ChEBI" id="CHEBI:57305"/>
        <dbReference type="ChEBI" id="CHEBI:78442"/>
        <dbReference type="ChEBI" id="CHEBI:78522"/>
        <dbReference type="ChEBI" id="CHEBI:456215"/>
        <dbReference type="EC" id="6.1.1.14"/>
    </reaction>
</comment>
<dbReference type="InterPro" id="IPR008909">
    <property type="entry name" value="DALR_anticod-bd"/>
</dbReference>
<dbReference type="GO" id="GO:0006420">
    <property type="term" value="P:arginyl-tRNA aminoacylation"/>
    <property type="evidence" value="ECO:0007669"/>
    <property type="project" value="InterPro"/>
</dbReference>
<comment type="subcellular location">
    <subcellularLocation>
        <location evidence="1 11">Cytoplasm</location>
    </subcellularLocation>
</comment>
<dbReference type="EMBL" id="FUXX01000007">
    <property type="protein sequence ID" value="SKA59205.1"/>
    <property type="molecule type" value="Genomic_DNA"/>
</dbReference>
<evidence type="ECO:0000313" key="13">
    <source>
        <dbReference type="EMBL" id="SKA59205.1"/>
    </source>
</evidence>
<keyword evidence="7 11" id="KW-0067">ATP-binding</keyword>
<feature type="domain" description="DALR anticodon binding" evidence="12">
    <location>
        <begin position="581"/>
        <end position="682"/>
    </location>
</feature>
<dbReference type="EC" id="6.1.1.14" evidence="11"/>
<keyword evidence="9 11" id="KW-0030">Aminoacyl-tRNA synthetase</keyword>
<evidence type="ECO:0000256" key="8">
    <source>
        <dbReference type="ARBA" id="ARBA00022917"/>
    </source>
</evidence>
<evidence type="ECO:0000256" key="5">
    <source>
        <dbReference type="ARBA" id="ARBA00022598"/>
    </source>
</evidence>
<organism evidence="13 14">
    <name type="scientific">Succinivibrio dextrinosolvens DSM 3072</name>
    <dbReference type="NCBI Taxonomy" id="1123324"/>
    <lineage>
        <taxon>Bacteria</taxon>
        <taxon>Pseudomonadati</taxon>
        <taxon>Pseudomonadota</taxon>
        <taxon>Gammaproteobacteria</taxon>
        <taxon>Aeromonadales</taxon>
        <taxon>Succinivibrionaceae</taxon>
        <taxon>Succinivibrio</taxon>
    </lineage>
</organism>
<dbReference type="AlphaFoldDB" id="A0A1T4V2L6"/>
<dbReference type="HAMAP" id="MF_00255">
    <property type="entry name" value="Gly_tRNA_synth_beta"/>
    <property type="match status" value="1"/>
</dbReference>
<keyword evidence="8 11" id="KW-0648">Protein biosynthesis</keyword>
<evidence type="ECO:0000256" key="1">
    <source>
        <dbReference type="ARBA" id="ARBA00004496"/>
    </source>
</evidence>
<comment type="similarity">
    <text evidence="2 11">Belongs to the class-II aminoacyl-tRNA synthetase family.</text>
</comment>
<dbReference type="Gene3D" id="1.10.730.10">
    <property type="entry name" value="Isoleucyl-tRNA Synthetase, Domain 1"/>
    <property type="match status" value="1"/>
</dbReference>
<name>A0A1T4V2L6_9GAMM</name>
<proteinExistence type="inferred from homology"/>
<evidence type="ECO:0000256" key="3">
    <source>
        <dbReference type="ARBA" id="ARBA00011209"/>
    </source>
</evidence>
<keyword evidence="14" id="KW-1185">Reference proteome</keyword>
<dbReference type="STRING" id="83771.SAMN02910357_00763"/>
<dbReference type="SUPFAM" id="SSF109604">
    <property type="entry name" value="HD-domain/PDEase-like"/>
    <property type="match status" value="1"/>
</dbReference>
<dbReference type="PRINTS" id="PR01045">
    <property type="entry name" value="TRNASYNTHGB"/>
</dbReference>
<dbReference type="GO" id="GO:0004814">
    <property type="term" value="F:arginine-tRNA ligase activity"/>
    <property type="evidence" value="ECO:0007669"/>
    <property type="project" value="InterPro"/>
</dbReference>
<dbReference type="PANTHER" id="PTHR30075:SF2">
    <property type="entry name" value="GLYCINE--TRNA LIGASE, CHLOROPLASTIC_MITOCHONDRIAL 2"/>
    <property type="match status" value="1"/>
</dbReference>
<dbReference type="PROSITE" id="PS50861">
    <property type="entry name" value="AA_TRNA_LIGASE_II_GLYAB"/>
    <property type="match status" value="1"/>
</dbReference>
<dbReference type="InterPro" id="IPR006194">
    <property type="entry name" value="Gly-tRNA-synth_heterodimer"/>
</dbReference>
<evidence type="ECO:0000256" key="4">
    <source>
        <dbReference type="ARBA" id="ARBA00022490"/>
    </source>
</evidence>
<dbReference type="GO" id="GO:0005829">
    <property type="term" value="C:cytosol"/>
    <property type="evidence" value="ECO:0007669"/>
    <property type="project" value="TreeGrafter"/>
</dbReference>
<protein>
    <recommendedName>
        <fullName evidence="11">Glycine--tRNA ligase beta subunit</fullName>
        <ecNumber evidence="11">6.1.1.14</ecNumber>
    </recommendedName>
    <alternativeName>
        <fullName evidence="11">Glycyl-tRNA synthetase beta subunit</fullName>
        <shortName evidence="11">GlyRS</shortName>
    </alternativeName>
</protein>
<dbReference type="InterPro" id="IPR015944">
    <property type="entry name" value="Gly-tRNA-synth_bsu"/>
</dbReference>
<evidence type="ECO:0000256" key="10">
    <source>
        <dbReference type="ARBA" id="ARBA00047937"/>
    </source>
</evidence>
<dbReference type="GO" id="GO:0006426">
    <property type="term" value="P:glycyl-tRNA aminoacylation"/>
    <property type="evidence" value="ECO:0007669"/>
    <property type="project" value="UniProtKB-UniRule"/>
</dbReference>
<evidence type="ECO:0000259" key="12">
    <source>
        <dbReference type="Pfam" id="PF05746"/>
    </source>
</evidence>
<dbReference type="Pfam" id="PF05746">
    <property type="entry name" value="DALR_1"/>
    <property type="match status" value="1"/>
</dbReference>